<dbReference type="AlphaFoldDB" id="A0AAF0QPH0"/>
<keyword evidence="3" id="KW-0687">Ribonucleoprotein</keyword>
<protein>
    <submittedName>
        <fullName evidence="4">Uncharacterized protein</fullName>
    </submittedName>
</protein>
<dbReference type="Proteomes" id="UP001234989">
    <property type="component" value="Chromosome 4"/>
</dbReference>
<dbReference type="Pfam" id="PF00410">
    <property type="entry name" value="Ribosomal_S8"/>
    <property type="match status" value="1"/>
</dbReference>
<dbReference type="PANTHER" id="PTHR11758">
    <property type="entry name" value="40S RIBOSOMAL PROTEIN S15A"/>
    <property type="match status" value="1"/>
</dbReference>
<dbReference type="Gene3D" id="3.30.1370.30">
    <property type="match status" value="1"/>
</dbReference>
<dbReference type="GO" id="GO:0006412">
    <property type="term" value="P:translation"/>
    <property type="evidence" value="ECO:0007669"/>
    <property type="project" value="InterPro"/>
</dbReference>
<dbReference type="SUPFAM" id="SSF56047">
    <property type="entry name" value="Ribosomal protein S8"/>
    <property type="match status" value="1"/>
</dbReference>
<name>A0AAF0QPH0_SOLVR</name>
<comment type="similarity">
    <text evidence="1">Belongs to the universal ribosomal protein uS8 family.</text>
</comment>
<dbReference type="GO" id="GO:0003735">
    <property type="term" value="F:structural constituent of ribosome"/>
    <property type="evidence" value="ECO:0007669"/>
    <property type="project" value="InterPro"/>
</dbReference>
<dbReference type="InterPro" id="IPR000630">
    <property type="entry name" value="Ribosomal_uS8"/>
</dbReference>
<evidence type="ECO:0000256" key="3">
    <source>
        <dbReference type="ARBA" id="ARBA00023274"/>
    </source>
</evidence>
<dbReference type="EMBL" id="CP133615">
    <property type="protein sequence ID" value="WMV26462.1"/>
    <property type="molecule type" value="Genomic_DNA"/>
</dbReference>
<gene>
    <name evidence="4" type="ORF">MTR67_019847</name>
</gene>
<dbReference type="GO" id="GO:1990904">
    <property type="term" value="C:ribonucleoprotein complex"/>
    <property type="evidence" value="ECO:0007669"/>
    <property type="project" value="UniProtKB-KW"/>
</dbReference>
<evidence type="ECO:0000256" key="1">
    <source>
        <dbReference type="ARBA" id="ARBA00006471"/>
    </source>
</evidence>
<dbReference type="GO" id="GO:0005840">
    <property type="term" value="C:ribosome"/>
    <property type="evidence" value="ECO:0007669"/>
    <property type="project" value="UniProtKB-KW"/>
</dbReference>
<keyword evidence="5" id="KW-1185">Reference proteome</keyword>
<reference evidence="4" key="1">
    <citation type="submission" date="2023-08" db="EMBL/GenBank/DDBJ databases">
        <title>A de novo genome assembly of Solanum verrucosum Schlechtendal, a Mexican diploid species geographically isolated from the other diploid A-genome species in potato relatives.</title>
        <authorList>
            <person name="Hosaka K."/>
        </authorList>
    </citation>
    <scope>NUCLEOTIDE SEQUENCE</scope>
    <source>
        <tissue evidence="4">Young leaves</tissue>
    </source>
</reference>
<keyword evidence="2" id="KW-0689">Ribosomal protein</keyword>
<proteinExistence type="inferred from homology"/>
<sequence length="333" mass="37507">MFVTLVLSLSYSNNIFYLDSVATQPRELDFSGRVVFTYLGFDENDWLPLPSFYLDGEALAWFNSLFCNMLILDWKHFKVSQSVVLPPSHFPASSALDFAYDTGGNSKVDQVFDKLPATYKNVDALAFMDSPHLGNAKSAQCANEEKIQEVLPSNLTGCASEEKIQEVRNKDFFVPSIPIHQKSESSPSISLHQFSFLNVCTTSITLSFSYCWYLSVGYIGEFEYVDDHRSGKIVVELNGRLNKCGVISPRFDVGVKEIEGWTAILLPSRQFYSVYYLFLCFDVYVLTSTCTSTTSADIMDHEEARRKNVGGKVLGFLMLTRMKTLVLLFVGLL</sequence>
<organism evidence="4 5">
    <name type="scientific">Solanum verrucosum</name>
    <dbReference type="NCBI Taxonomy" id="315347"/>
    <lineage>
        <taxon>Eukaryota</taxon>
        <taxon>Viridiplantae</taxon>
        <taxon>Streptophyta</taxon>
        <taxon>Embryophyta</taxon>
        <taxon>Tracheophyta</taxon>
        <taxon>Spermatophyta</taxon>
        <taxon>Magnoliopsida</taxon>
        <taxon>eudicotyledons</taxon>
        <taxon>Gunneridae</taxon>
        <taxon>Pentapetalae</taxon>
        <taxon>asterids</taxon>
        <taxon>lamiids</taxon>
        <taxon>Solanales</taxon>
        <taxon>Solanaceae</taxon>
        <taxon>Solanoideae</taxon>
        <taxon>Solaneae</taxon>
        <taxon>Solanum</taxon>
    </lineage>
</organism>
<dbReference type="Gene3D" id="3.30.1490.10">
    <property type="match status" value="1"/>
</dbReference>
<accession>A0AAF0QPH0</accession>
<evidence type="ECO:0000313" key="5">
    <source>
        <dbReference type="Proteomes" id="UP001234989"/>
    </source>
</evidence>
<dbReference type="InterPro" id="IPR035987">
    <property type="entry name" value="Ribosomal_uS8_sf"/>
</dbReference>
<evidence type="ECO:0000256" key="2">
    <source>
        <dbReference type="ARBA" id="ARBA00022980"/>
    </source>
</evidence>
<evidence type="ECO:0000313" key="4">
    <source>
        <dbReference type="EMBL" id="WMV26462.1"/>
    </source>
</evidence>